<feature type="transmembrane region" description="Helical" evidence="10">
    <location>
        <begin position="267"/>
        <end position="288"/>
    </location>
</feature>
<keyword evidence="12" id="KW-1185">Reference proteome</keyword>
<dbReference type="PANTHER" id="PTHR11616:SF38">
    <property type="entry name" value="SODIUM-DEPENDENT DOPAMINE TRANSPORTER"/>
    <property type="match status" value="1"/>
</dbReference>
<dbReference type="GO" id="GO:0035725">
    <property type="term" value="P:sodium ion transmembrane transport"/>
    <property type="evidence" value="ECO:0007669"/>
    <property type="project" value="TreeGrafter"/>
</dbReference>
<feature type="binding site" evidence="8">
    <location>
        <position position="292"/>
    </location>
    <ligand>
        <name>Na(+)</name>
        <dbReference type="ChEBI" id="CHEBI:29101"/>
        <label>1</label>
    </ligand>
</feature>
<dbReference type="PRINTS" id="PR00176">
    <property type="entry name" value="NANEUSMPORT"/>
</dbReference>
<dbReference type="Proteomes" id="UP000299102">
    <property type="component" value="Unassembled WGS sequence"/>
</dbReference>
<organism evidence="11 12">
    <name type="scientific">Eumeta variegata</name>
    <name type="common">Bagworm moth</name>
    <name type="synonym">Eumeta japonica</name>
    <dbReference type="NCBI Taxonomy" id="151549"/>
    <lineage>
        <taxon>Eukaryota</taxon>
        <taxon>Metazoa</taxon>
        <taxon>Ecdysozoa</taxon>
        <taxon>Arthropoda</taxon>
        <taxon>Hexapoda</taxon>
        <taxon>Insecta</taxon>
        <taxon>Pterygota</taxon>
        <taxon>Neoptera</taxon>
        <taxon>Endopterygota</taxon>
        <taxon>Lepidoptera</taxon>
        <taxon>Glossata</taxon>
        <taxon>Ditrysia</taxon>
        <taxon>Tineoidea</taxon>
        <taxon>Psychidae</taxon>
        <taxon>Oiketicinae</taxon>
        <taxon>Eumeta</taxon>
    </lineage>
</organism>
<dbReference type="PROSITE" id="PS50267">
    <property type="entry name" value="NA_NEUROTRAN_SYMP_3"/>
    <property type="match status" value="1"/>
</dbReference>
<dbReference type="GO" id="GO:0015293">
    <property type="term" value="F:symporter activity"/>
    <property type="evidence" value="ECO:0007669"/>
    <property type="project" value="UniProtKB-KW"/>
</dbReference>
<dbReference type="GO" id="GO:0006865">
    <property type="term" value="P:amino acid transport"/>
    <property type="evidence" value="ECO:0007669"/>
    <property type="project" value="TreeGrafter"/>
</dbReference>
<dbReference type="EMBL" id="BGZK01001949">
    <property type="protein sequence ID" value="GBP88670.1"/>
    <property type="molecule type" value="Genomic_DNA"/>
</dbReference>
<evidence type="ECO:0000313" key="12">
    <source>
        <dbReference type="Proteomes" id="UP000299102"/>
    </source>
</evidence>
<dbReference type="PANTHER" id="PTHR11616">
    <property type="entry name" value="SODIUM/CHLORIDE DEPENDENT TRANSPORTER"/>
    <property type="match status" value="1"/>
</dbReference>
<comment type="subcellular location">
    <subcellularLocation>
        <location evidence="1">Membrane</location>
        <topology evidence="1">Multi-pass membrane protein</topology>
    </subcellularLocation>
</comment>
<accession>A0A4C1ZLB1</accession>
<feature type="transmembrane region" description="Helical" evidence="10">
    <location>
        <begin position="321"/>
        <end position="340"/>
    </location>
</feature>
<evidence type="ECO:0000256" key="10">
    <source>
        <dbReference type="SAM" id="Phobius"/>
    </source>
</evidence>
<protein>
    <submittedName>
        <fullName evidence="11">Sodium-dependent noradrenaline transporter</fullName>
    </submittedName>
</protein>
<gene>
    <name evidence="11" type="primary">Slc6a2</name>
    <name evidence="11" type="ORF">EVAR_66697_1</name>
</gene>
<proteinExistence type="inferred from homology"/>
<evidence type="ECO:0000256" key="5">
    <source>
        <dbReference type="ARBA" id="ARBA00022847"/>
    </source>
</evidence>
<dbReference type="Pfam" id="PF00209">
    <property type="entry name" value="SNF"/>
    <property type="match status" value="1"/>
</dbReference>
<dbReference type="OrthoDB" id="6581954at2759"/>
<keyword evidence="7 10" id="KW-0472">Membrane</keyword>
<evidence type="ECO:0000256" key="2">
    <source>
        <dbReference type="ARBA" id="ARBA00006459"/>
    </source>
</evidence>
<reference evidence="11 12" key="1">
    <citation type="journal article" date="2019" name="Commun. Biol.">
        <title>The bagworm genome reveals a unique fibroin gene that provides high tensile strength.</title>
        <authorList>
            <person name="Kono N."/>
            <person name="Nakamura H."/>
            <person name="Ohtoshi R."/>
            <person name="Tomita M."/>
            <person name="Numata K."/>
            <person name="Arakawa K."/>
        </authorList>
    </citation>
    <scope>NUCLEOTIDE SEQUENCE [LARGE SCALE GENOMIC DNA]</scope>
</reference>
<comment type="similarity">
    <text evidence="2">Belongs to the sodium:neurotransmitter symporter (SNF) (TC 2.A.22) family.</text>
</comment>
<keyword evidence="3" id="KW-0813">Transport</keyword>
<name>A0A4C1ZLB1_EUMVA</name>
<dbReference type="STRING" id="151549.A0A4C1ZLB1"/>
<feature type="region of interest" description="Disordered" evidence="9">
    <location>
        <begin position="89"/>
        <end position="116"/>
    </location>
</feature>
<comment type="caution">
    <text evidence="11">The sequence shown here is derived from an EMBL/GenBank/DDBJ whole genome shotgun (WGS) entry which is preliminary data.</text>
</comment>
<keyword evidence="6 10" id="KW-1133">Transmembrane helix</keyword>
<dbReference type="GO" id="GO:0046872">
    <property type="term" value="F:metal ion binding"/>
    <property type="evidence" value="ECO:0007669"/>
    <property type="project" value="UniProtKB-KW"/>
</dbReference>
<dbReference type="SUPFAM" id="SSF161070">
    <property type="entry name" value="SNF-like"/>
    <property type="match status" value="1"/>
</dbReference>
<keyword evidence="4 10" id="KW-0812">Transmembrane</keyword>
<feature type="transmembrane region" description="Helical" evidence="10">
    <location>
        <begin position="216"/>
        <end position="240"/>
    </location>
</feature>
<feature type="binding site" evidence="8">
    <location>
        <position position="191"/>
    </location>
    <ligand>
        <name>Na(+)</name>
        <dbReference type="ChEBI" id="CHEBI:29101"/>
        <label>1</label>
    </ligand>
</feature>
<dbReference type="AlphaFoldDB" id="A0A4C1ZLB1"/>
<sequence length="344" mass="36926">MGTKGQDKRHVRLNEQRGALRDRNEATSVMGGSELMLRLFWIVQPCGAGDAAFGRPQRPGLPEVAAGGLPRPRLRHPLSVPVQGSQKFRQSGVADGDHAVRGAVHPPSARPTPAGSDQGYSLLLAARAHEAQGHAEHVPLTGTDDSRTAQCLVNTADGVVLPNQIQNLIIKNECPGFVQVWVDAAVQIFYSVGAGFGVHLSYASYNTFHNNCYRDCLVTTLVNCFTSFFSGFVIFTYLGFMSHKQGVPISSVATEGPGLVFQVYPEAVATLPGASLWAMLFFFMLIMLGLDSGMGGLECVITGLLDAARAAGARSLRRDHFTLLVVCLSFCVACVNVTPVRRPS</sequence>
<dbReference type="InterPro" id="IPR000175">
    <property type="entry name" value="Na/ntran_symport"/>
</dbReference>
<evidence type="ECO:0000256" key="8">
    <source>
        <dbReference type="PIRSR" id="PIRSR600175-1"/>
    </source>
</evidence>
<evidence type="ECO:0000256" key="4">
    <source>
        <dbReference type="ARBA" id="ARBA00022692"/>
    </source>
</evidence>
<evidence type="ECO:0000256" key="3">
    <source>
        <dbReference type="ARBA" id="ARBA00022448"/>
    </source>
</evidence>
<dbReference type="GO" id="GO:0005886">
    <property type="term" value="C:plasma membrane"/>
    <property type="evidence" value="ECO:0007669"/>
    <property type="project" value="TreeGrafter"/>
</dbReference>
<evidence type="ECO:0000256" key="7">
    <source>
        <dbReference type="ARBA" id="ARBA00023136"/>
    </source>
</evidence>
<dbReference type="InterPro" id="IPR037272">
    <property type="entry name" value="SNS_sf"/>
</dbReference>
<keyword evidence="5" id="KW-0769">Symport</keyword>
<feature type="binding site" evidence="8">
    <location>
        <position position="223"/>
    </location>
    <ligand>
        <name>Na(+)</name>
        <dbReference type="ChEBI" id="CHEBI:29101"/>
        <label>1</label>
    </ligand>
</feature>
<feature type="binding site" evidence="8">
    <location>
        <position position="288"/>
    </location>
    <ligand>
        <name>Na(+)</name>
        <dbReference type="ChEBI" id="CHEBI:29101"/>
        <label>1</label>
    </ligand>
</feature>
<evidence type="ECO:0000256" key="6">
    <source>
        <dbReference type="ARBA" id="ARBA00022989"/>
    </source>
</evidence>
<keyword evidence="8" id="KW-0479">Metal-binding</keyword>
<evidence type="ECO:0000313" key="11">
    <source>
        <dbReference type="EMBL" id="GBP88670.1"/>
    </source>
</evidence>
<evidence type="ECO:0000256" key="1">
    <source>
        <dbReference type="ARBA" id="ARBA00004141"/>
    </source>
</evidence>
<feature type="binding site" evidence="8">
    <location>
        <position position="291"/>
    </location>
    <ligand>
        <name>Na(+)</name>
        <dbReference type="ChEBI" id="CHEBI:29101"/>
        <label>1</label>
    </ligand>
</feature>
<evidence type="ECO:0000256" key="9">
    <source>
        <dbReference type="SAM" id="MobiDB-lite"/>
    </source>
</evidence>
<keyword evidence="8" id="KW-0915">Sodium</keyword>